<sequence>MTERKGICITALIWGLGIALILLIYRENALPVTLSGIRINGGSEGVGLLTFSRWLCLLLPLYVSIGFDLHRHKQSRSYLLVRCQSYGRWWRCWCRMILVQAALYFICLGAAWQLWLSPEKSMVTTVLVHIISSGVFLLLFLLLWEIFLFDGGVPLLCFAQFVLIYGASFLSESARHLILPYLGMSYRLNGQKELMVFVGSEIILIVALILAVPKWIAGKVKR</sequence>
<name>A0AAE3E812_9FIRM</name>
<feature type="transmembrane region" description="Helical" evidence="1">
    <location>
        <begin position="45"/>
        <end position="67"/>
    </location>
</feature>
<evidence type="ECO:0000313" key="3">
    <source>
        <dbReference type="Proteomes" id="UP001198182"/>
    </source>
</evidence>
<feature type="transmembrane region" description="Helical" evidence="1">
    <location>
        <begin position="92"/>
        <end position="115"/>
    </location>
</feature>
<dbReference type="Proteomes" id="UP001198182">
    <property type="component" value="Unassembled WGS sequence"/>
</dbReference>
<protein>
    <submittedName>
        <fullName evidence="2">Uncharacterized protein</fullName>
    </submittedName>
</protein>
<feature type="transmembrane region" description="Helical" evidence="1">
    <location>
        <begin position="155"/>
        <end position="174"/>
    </location>
</feature>
<keyword evidence="3" id="KW-1185">Reference proteome</keyword>
<organism evidence="2 3">
    <name type="scientific">Hominifimenecus microfluidus</name>
    <dbReference type="NCBI Taxonomy" id="2885348"/>
    <lineage>
        <taxon>Bacteria</taxon>
        <taxon>Bacillati</taxon>
        <taxon>Bacillota</taxon>
        <taxon>Clostridia</taxon>
        <taxon>Lachnospirales</taxon>
        <taxon>Lachnospiraceae</taxon>
        <taxon>Hominifimenecus</taxon>
    </lineage>
</organism>
<dbReference type="EMBL" id="JAJEQR010000009">
    <property type="protein sequence ID" value="MCC2230207.1"/>
    <property type="molecule type" value="Genomic_DNA"/>
</dbReference>
<dbReference type="RefSeq" id="WP_308452916.1">
    <property type="nucleotide sequence ID" value="NZ_JAJEQR010000009.1"/>
</dbReference>
<proteinExistence type="predicted"/>
<reference evidence="2" key="1">
    <citation type="submission" date="2021-10" db="EMBL/GenBank/DDBJ databases">
        <title>Anaerobic single-cell dispensing facilitates the cultivation of human gut bacteria.</title>
        <authorList>
            <person name="Afrizal A."/>
        </authorList>
    </citation>
    <scope>NUCLEOTIDE SEQUENCE</scope>
    <source>
        <strain evidence="2">CLA-AA-H215</strain>
    </source>
</reference>
<accession>A0AAE3E812</accession>
<evidence type="ECO:0000313" key="2">
    <source>
        <dbReference type="EMBL" id="MCC2230207.1"/>
    </source>
</evidence>
<gene>
    <name evidence="2" type="ORF">LKD81_04215</name>
</gene>
<evidence type="ECO:0000256" key="1">
    <source>
        <dbReference type="SAM" id="Phobius"/>
    </source>
</evidence>
<feature type="transmembrane region" description="Helical" evidence="1">
    <location>
        <begin position="7"/>
        <end position="25"/>
    </location>
</feature>
<feature type="transmembrane region" description="Helical" evidence="1">
    <location>
        <begin position="194"/>
        <end position="212"/>
    </location>
</feature>
<keyword evidence="1" id="KW-1133">Transmembrane helix</keyword>
<feature type="transmembrane region" description="Helical" evidence="1">
    <location>
        <begin position="121"/>
        <end position="143"/>
    </location>
</feature>
<keyword evidence="1" id="KW-0472">Membrane</keyword>
<keyword evidence="1" id="KW-0812">Transmembrane</keyword>
<comment type="caution">
    <text evidence="2">The sequence shown here is derived from an EMBL/GenBank/DDBJ whole genome shotgun (WGS) entry which is preliminary data.</text>
</comment>
<dbReference type="AlphaFoldDB" id="A0AAE3E812"/>